<dbReference type="SUPFAM" id="SSF48452">
    <property type="entry name" value="TPR-like"/>
    <property type="match status" value="2"/>
</dbReference>
<proteinExistence type="predicted"/>
<gene>
    <name evidence="4" type="ORF">GP486_003118</name>
</gene>
<dbReference type="PANTHER" id="PTHR45641">
    <property type="entry name" value="TETRATRICOPEPTIDE REPEAT PROTEIN (AFU_ORTHOLOGUE AFUA_6G03870)"/>
    <property type="match status" value="1"/>
</dbReference>
<accession>A0A9P8LDI7</accession>
<dbReference type="AlphaFoldDB" id="A0A9P8LDI7"/>
<evidence type="ECO:0000256" key="1">
    <source>
        <dbReference type="ARBA" id="ARBA00022737"/>
    </source>
</evidence>
<keyword evidence="5" id="KW-1185">Reference proteome</keyword>
<dbReference type="EMBL" id="JAGHQM010000395">
    <property type="protein sequence ID" value="KAH0562184.1"/>
    <property type="molecule type" value="Genomic_DNA"/>
</dbReference>
<feature type="repeat" description="TPR" evidence="3">
    <location>
        <begin position="32"/>
        <end position="65"/>
    </location>
</feature>
<dbReference type="Pfam" id="PF13374">
    <property type="entry name" value="TPR_10"/>
    <property type="match status" value="1"/>
</dbReference>
<keyword evidence="2 3" id="KW-0802">TPR repeat</keyword>
<dbReference type="Gene3D" id="1.25.40.10">
    <property type="entry name" value="Tetratricopeptide repeat domain"/>
    <property type="match status" value="2"/>
</dbReference>
<name>A0A9P8LDI7_9PEZI</name>
<evidence type="ECO:0000256" key="2">
    <source>
        <dbReference type="ARBA" id="ARBA00022803"/>
    </source>
</evidence>
<dbReference type="Proteomes" id="UP000750711">
    <property type="component" value="Unassembled WGS sequence"/>
</dbReference>
<dbReference type="PANTHER" id="PTHR45641:SF19">
    <property type="entry name" value="NEPHROCYSTIN-3"/>
    <property type="match status" value="1"/>
</dbReference>
<comment type="caution">
    <text evidence="4">The sequence shown here is derived from an EMBL/GenBank/DDBJ whole genome shotgun (WGS) entry which is preliminary data.</text>
</comment>
<evidence type="ECO:0000256" key="3">
    <source>
        <dbReference type="PROSITE-ProRule" id="PRU00339"/>
    </source>
</evidence>
<dbReference type="InterPro" id="IPR019734">
    <property type="entry name" value="TPR_rpt"/>
</dbReference>
<reference evidence="4" key="1">
    <citation type="submission" date="2021-03" db="EMBL/GenBank/DDBJ databases">
        <title>Comparative genomics and phylogenomic investigation of the class Geoglossomycetes provide insights into ecological specialization and systematics.</title>
        <authorList>
            <person name="Melie T."/>
            <person name="Pirro S."/>
            <person name="Miller A.N."/>
            <person name="Quandt A."/>
        </authorList>
    </citation>
    <scope>NUCLEOTIDE SEQUENCE</scope>
    <source>
        <strain evidence="4">CAQ_001_2017</strain>
    </source>
</reference>
<organism evidence="4 5">
    <name type="scientific">Trichoglossum hirsutum</name>
    <dbReference type="NCBI Taxonomy" id="265104"/>
    <lineage>
        <taxon>Eukaryota</taxon>
        <taxon>Fungi</taxon>
        <taxon>Dikarya</taxon>
        <taxon>Ascomycota</taxon>
        <taxon>Pezizomycotina</taxon>
        <taxon>Geoglossomycetes</taxon>
        <taxon>Geoglossales</taxon>
        <taxon>Geoglossaceae</taxon>
        <taxon>Trichoglossum</taxon>
    </lineage>
</organism>
<sequence>MRMLQQDSSGVYVGDFEEFLEENPYFEHECLVDATEIFGWFYDSHGRYNDAAEQYERAVDLSTETLGLEHVATLRRIEDLASVRRNQGRYAEIRSPPQIRLACSGKERRFQASGLSSRSVTTLCHRHMYGLHDDVQYYHHIYAVTSLSNNEKRLGRDNVETLHTIGPSHSKLRKAEGAAIYRGKYRDAEQLHRRVLVHPETLKTIHNIALTKRMRVFLEVALGMHSQALMGGREQLGPEDQEALRMMEGLGVANQFVGHSNASRDLLSHALNSFQKQLGPHYPNTLCKAESLANIHFSLRQFTEASRPYRDAYEMSKKDLETRRLATLRVGNNLAVSLFKLGYLGEAESLCTDAL</sequence>
<dbReference type="PROSITE" id="PS50005">
    <property type="entry name" value="TPR"/>
    <property type="match status" value="1"/>
</dbReference>
<dbReference type="InterPro" id="IPR011990">
    <property type="entry name" value="TPR-like_helical_dom_sf"/>
</dbReference>
<keyword evidence="1" id="KW-0677">Repeat</keyword>
<evidence type="ECO:0000313" key="5">
    <source>
        <dbReference type="Proteomes" id="UP000750711"/>
    </source>
</evidence>
<evidence type="ECO:0000313" key="4">
    <source>
        <dbReference type="EMBL" id="KAH0562184.1"/>
    </source>
</evidence>
<protein>
    <submittedName>
        <fullName evidence="4">Uncharacterized protein</fullName>
    </submittedName>
</protein>
<dbReference type="Pfam" id="PF13424">
    <property type="entry name" value="TPR_12"/>
    <property type="match status" value="1"/>
</dbReference>